<reference evidence="1" key="1">
    <citation type="submission" date="2021-02" db="EMBL/GenBank/DDBJ databases">
        <authorList>
            <person name="Nowell W R."/>
        </authorList>
    </citation>
    <scope>NUCLEOTIDE SEQUENCE</scope>
</reference>
<evidence type="ECO:0000313" key="1">
    <source>
        <dbReference type="EMBL" id="CAF1473940.1"/>
    </source>
</evidence>
<dbReference type="AlphaFoldDB" id="A0A815R9C5"/>
<proteinExistence type="predicted"/>
<keyword evidence="3" id="KW-1185">Reference proteome</keyword>
<dbReference type="Proteomes" id="UP000681722">
    <property type="component" value="Unassembled WGS sequence"/>
</dbReference>
<sequence>MVNRKSQRQSSATTIGALNAKAANGWSTLFVQGDFEEFSAENTGGKRSDSFWDVFPTLELEARAFVVEQCSKKSSSFTVADLATFNDQRYDEITGSLTSSGLGRLLHVG</sequence>
<comment type="caution">
    <text evidence="1">The sequence shown here is derived from an EMBL/GenBank/DDBJ whole genome shotgun (WGS) entry which is preliminary data.</text>
</comment>
<gene>
    <name evidence="1" type="ORF">GPM918_LOCUS35566</name>
    <name evidence="2" type="ORF">SRO942_LOCUS36283</name>
</gene>
<dbReference type="EMBL" id="CAJNOQ010020698">
    <property type="protein sequence ID" value="CAF1473940.1"/>
    <property type="molecule type" value="Genomic_DNA"/>
</dbReference>
<accession>A0A815R9C5</accession>
<dbReference type="OrthoDB" id="10031433at2759"/>
<name>A0A815R9C5_9BILA</name>
<organism evidence="1 3">
    <name type="scientific">Didymodactylos carnosus</name>
    <dbReference type="NCBI Taxonomy" id="1234261"/>
    <lineage>
        <taxon>Eukaryota</taxon>
        <taxon>Metazoa</taxon>
        <taxon>Spiralia</taxon>
        <taxon>Gnathifera</taxon>
        <taxon>Rotifera</taxon>
        <taxon>Eurotatoria</taxon>
        <taxon>Bdelloidea</taxon>
        <taxon>Philodinida</taxon>
        <taxon>Philodinidae</taxon>
        <taxon>Didymodactylos</taxon>
    </lineage>
</organism>
<dbReference type="EMBL" id="CAJOBC010086165">
    <property type="protein sequence ID" value="CAF4340696.1"/>
    <property type="molecule type" value="Genomic_DNA"/>
</dbReference>
<evidence type="ECO:0000313" key="3">
    <source>
        <dbReference type="Proteomes" id="UP000663829"/>
    </source>
</evidence>
<dbReference type="Proteomes" id="UP000663829">
    <property type="component" value="Unassembled WGS sequence"/>
</dbReference>
<protein>
    <submittedName>
        <fullName evidence="1">Uncharacterized protein</fullName>
    </submittedName>
</protein>
<evidence type="ECO:0000313" key="2">
    <source>
        <dbReference type="EMBL" id="CAF4340696.1"/>
    </source>
</evidence>